<name>A0ABP0X1N5_9BRYO</name>
<dbReference type="InterPro" id="IPR001576">
    <property type="entry name" value="Phosphoglycerate_kinase"/>
</dbReference>
<evidence type="ECO:0000256" key="4">
    <source>
        <dbReference type="ARBA" id="ARBA00008982"/>
    </source>
</evidence>
<keyword evidence="6 11" id="KW-0808">Transferase</keyword>
<dbReference type="Pfam" id="PF00162">
    <property type="entry name" value="PGK"/>
    <property type="match status" value="1"/>
</dbReference>
<evidence type="ECO:0000256" key="12">
    <source>
        <dbReference type="RuleBase" id="RU000696"/>
    </source>
</evidence>
<keyword evidence="14" id="KW-1185">Reference proteome</keyword>
<keyword evidence="10" id="KW-0460">Magnesium</keyword>
<proteinExistence type="inferred from homology"/>
<comment type="similarity">
    <text evidence="4 11">Belongs to the phosphoglycerate kinase family.</text>
</comment>
<organism evidence="13 14">
    <name type="scientific">Sphagnum jensenii</name>
    <dbReference type="NCBI Taxonomy" id="128206"/>
    <lineage>
        <taxon>Eukaryota</taxon>
        <taxon>Viridiplantae</taxon>
        <taxon>Streptophyta</taxon>
        <taxon>Embryophyta</taxon>
        <taxon>Bryophyta</taxon>
        <taxon>Sphagnophytina</taxon>
        <taxon>Sphagnopsida</taxon>
        <taxon>Sphagnales</taxon>
        <taxon>Sphagnaceae</taxon>
        <taxon>Sphagnum</taxon>
    </lineage>
</organism>
<gene>
    <name evidence="13" type="ORF">CSSPJE1EN1_LOCUS18045</name>
</gene>
<evidence type="ECO:0000256" key="11">
    <source>
        <dbReference type="RuleBase" id="RU000532"/>
    </source>
</evidence>
<comment type="pathway">
    <text evidence="3">Carbohydrate biosynthesis; Calvin cycle.</text>
</comment>
<keyword evidence="7" id="KW-0547">Nucleotide-binding</keyword>
<keyword evidence="9" id="KW-0067">ATP-binding</keyword>
<evidence type="ECO:0000256" key="6">
    <source>
        <dbReference type="ARBA" id="ARBA00022679"/>
    </source>
</evidence>
<evidence type="ECO:0000313" key="13">
    <source>
        <dbReference type="EMBL" id="CAK9272567.1"/>
    </source>
</evidence>
<dbReference type="PANTHER" id="PTHR11406:SF23">
    <property type="entry name" value="PHOSPHOGLYCERATE KINASE 1, CHLOROPLASTIC-RELATED"/>
    <property type="match status" value="1"/>
</dbReference>
<evidence type="ECO:0000313" key="14">
    <source>
        <dbReference type="Proteomes" id="UP001497444"/>
    </source>
</evidence>
<reference evidence="13" key="1">
    <citation type="submission" date="2024-02" db="EMBL/GenBank/DDBJ databases">
        <authorList>
            <consortium name="ELIXIR-Norway"/>
            <consortium name="Elixir Norway"/>
        </authorList>
    </citation>
    <scope>NUCLEOTIDE SEQUENCE</scope>
</reference>
<evidence type="ECO:0000256" key="2">
    <source>
        <dbReference type="ARBA" id="ARBA00001946"/>
    </source>
</evidence>
<protein>
    <recommendedName>
        <fullName evidence="5 11">Phosphoglycerate kinase</fullName>
        <ecNumber evidence="5 11">2.7.2.3</ecNumber>
    </recommendedName>
</protein>
<dbReference type="Gene3D" id="3.40.50.1260">
    <property type="entry name" value="Phosphoglycerate kinase, N-terminal domain"/>
    <property type="match status" value="1"/>
</dbReference>
<dbReference type="PANTHER" id="PTHR11406">
    <property type="entry name" value="PHOSPHOGLYCERATE KINASE"/>
    <property type="match status" value="1"/>
</dbReference>
<evidence type="ECO:0000256" key="3">
    <source>
        <dbReference type="ARBA" id="ARBA00005215"/>
    </source>
</evidence>
<dbReference type="EMBL" id="OZ020099">
    <property type="protein sequence ID" value="CAK9272567.1"/>
    <property type="molecule type" value="Genomic_DNA"/>
</dbReference>
<accession>A0ABP0X1N5</accession>
<dbReference type="SUPFAM" id="SSF53748">
    <property type="entry name" value="Phosphoglycerate kinase"/>
    <property type="match status" value="1"/>
</dbReference>
<evidence type="ECO:0000256" key="1">
    <source>
        <dbReference type="ARBA" id="ARBA00000642"/>
    </source>
</evidence>
<comment type="cofactor">
    <cofactor evidence="2">
        <name>Mg(2+)</name>
        <dbReference type="ChEBI" id="CHEBI:18420"/>
    </cofactor>
</comment>
<dbReference type="InterPro" id="IPR036043">
    <property type="entry name" value="Phosphoglycerate_kinase_sf"/>
</dbReference>
<dbReference type="InterPro" id="IPR015824">
    <property type="entry name" value="Phosphoglycerate_kinase_N"/>
</dbReference>
<evidence type="ECO:0000256" key="8">
    <source>
        <dbReference type="ARBA" id="ARBA00022777"/>
    </source>
</evidence>
<comment type="subunit">
    <text evidence="12">Monomer.</text>
</comment>
<evidence type="ECO:0000256" key="9">
    <source>
        <dbReference type="ARBA" id="ARBA00022840"/>
    </source>
</evidence>
<evidence type="ECO:0000256" key="10">
    <source>
        <dbReference type="ARBA" id="ARBA00022842"/>
    </source>
</evidence>
<evidence type="ECO:0000256" key="5">
    <source>
        <dbReference type="ARBA" id="ARBA00013061"/>
    </source>
</evidence>
<dbReference type="EC" id="2.7.2.3" evidence="5 11"/>
<dbReference type="PRINTS" id="PR00477">
    <property type="entry name" value="PHGLYCKINASE"/>
</dbReference>
<sequence>MTPSHFYQSCVKSRFKYHWSVHVTAICKAQEITKKLADLSGKGVTTIIGAGFSVVAVEKVGVAKKMSHLSIGGRASLELLEGKVLADVALDEAVATVAA</sequence>
<keyword evidence="8 11" id="KW-0418">Kinase</keyword>
<comment type="catalytic activity">
    <reaction evidence="1 11">
        <text>(2R)-3-phosphoglycerate + ATP = (2R)-3-phospho-glyceroyl phosphate + ADP</text>
        <dbReference type="Rhea" id="RHEA:14801"/>
        <dbReference type="ChEBI" id="CHEBI:30616"/>
        <dbReference type="ChEBI" id="CHEBI:57604"/>
        <dbReference type="ChEBI" id="CHEBI:58272"/>
        <dbReference type="ChEBI" id="CHEBI:456216"/>
        <dbReference type="EC" id="2.7.2.3"/>
    </reaction>
</comment>
<dbReference type="Proteomes" id="UP001497444">
    <property type="component" value="Chromosome 4"/>
</dbReference>
<evidence type="ECO:0000256" key="7">
    <source>
        <dbReference type="ARBA" id="ARBA00022741"/>
    </source>
</evidence>